<evidence type="ECO:0000256" key="17">
    <source>
        <dbReference type="ARBA" id="ARBA00049138"/>
    </source>
</evidence>
<dbReference type="GO" id="GO:0090524">
    <property type="term" value="F:cytochrome-b5 reductase activity, acting on NADH"/>
    <property type="evidence" value="ECO:0007669"/>
    <property type="project" value="UniProtKB-EC"/>
</dbReference>
<dbReference type="EC" id="1.6.2.2" evidence="19"/>
<comment type="similarity">
    <text evidence="4 19">Belongs to the flavoprotein pyridine nucleotide cytochrome reductase family.</text>
</comment>
<dbReference type="InterPro" id="IPR001709">
    <property type="entry name" value="Flavoprot_Pyr_Nucl_cyt_Rdtase"/>
</dbReference>
<dbReference type="SUPFAM" id="SSF63380">
    <property type="entry name" value="Riboflavin synthase domain-like"/>
    <property type="match status" value="1"/>
</dbReference>
<comment type="subunit">
    <text evidence="15">Monomer. Component of the 2-(3-amino-3-carboxypropyl)histidine synthase complex composed of DPH1, DPH2, DPH3 and a NADH-dependent reductase, predominantly CBR1.</text>
</comment>
<dbReference type="InterPro" id="IPR001834">
    <property type="entry name" value="CBR-like"/>
</dbReference>
<keyword evidence="7" id="KW-1000">Mitochondrion outer membrane</keyword>
<dbReference type="InterPro" id="IPR008333">
    <property type="entry name" value="Cbr1-like_FAD-bd_dom"/>
</dbReference>
<evidence type="ECO:0000313" key="21">
    <source>
        <dbReference type="EMBL" id="CAH0033268.1"/>
    </source>
</evidence>
<evidence type="ECO:0000259" key="20">
    <source>
        <dbReference type="PROSITE" id="PS51384"/>
    </source>
</evidence>
<dbReference type="PROSITE" id="PS51384">
    <property type="entry name" value="FAD_FR"/>
    <property type="match status" value="1"/>
</dbReference>
<evidence type="ECO:0000256" key="13">
    <source>
        <dbReference type="ARBA" id="ARBA00023136"/>
    </source>
</evidence>
<keyword evidence="8 18" id="KW-0274">FAD</keyword>
<reference evidence="21" key="1">
    <citation type="submission" date="2021-10" db="EMBL/GenBank/DDBJ databases">
        <authorList>
            <person name="Piombo E."/>
        </authorList>
    </citation>
    <scope>NUCLEOTIDE SEQUENCE</scope>
</reference>
<dbReference type="FunFam" id="2.40.30.10:FF:000032">
    <property type="entry name" value="NADH-cytochrome b5 reductase"/>
    <property type="match status" value="1"/>
</dbReference>
<evidence type="ECO:0000256" key="7">
    <source>
        <dbReference type="ARBA" id="ARBA00022787"/>
    </source>
</evidence>
<evidence type="ECO:0000256" key="14">
    <source>
        <dbReference type="ARBA" id="ARBA00037104"/>
    </source>
</evidence>
<dbReference type="OrthoDB" id="432685at2759"/>
<evidence type="ECO:0000256" key="12">
    <source>
        <dbReference type="ARBA" id="ARBA00023128"/>
    </source>
</evidence>
<comment type="catalytic activity">
    <reaction evidence="17">
        <text>2 Fe(3+)-[Dph3] + NADH = 2 Fe(2+)-[Dph3] + NAD(+) + H(+)</text>
        <dbReference type="Rhea" id="RHEA:71231"/>
        <dbReference type="Rhea" id="RHEA-COMP:18002"/>
        <dbReference type="Rhea" id="RHEA-COMP:18003"/>
        <dbReference type="ChEBI" id="CHEBI:15378"/>
        <dbReference type="ChEBI" id="CHEBI:29033"/>
        <dbReference type="ChEBI" id="CHEBI:29034"/>
        <dbReference type="ChEBI" id="CHEBI:57540"/>
        <dbReference type="ChEBI" id="CHEBI:57945"/>
        <dbReference type="ChEBI" id="CHEBI:83228"/>
    </reaction>
    <physiologicalReaction direction="left-to-right" evidence="17">
        <dbReference type="Rhea" id="RHEA:71232"/>
    </physiologicalReaction>
</comment>
<evidence type="ECO:0000313" key="22">
    <source>
        <dbReference type="Proteomes" id="UP000696573"/>
    </source>
</evidence>
<evidence type="ECO:0000256" key="5">
    <source>
        <dbReference type="ARBA" id="ARBA00022630"/>
    </source>
</evidence>
<dbReference type="PANTHER" id="PTHR19370">
    <property type="entry name" value="NADH-CYTOCHROME B5 REDUCTASE"/>
    <property type="match status" value="1"/>
</dbReference>
<keyword evidence="13" id="KW-0472">Membrane</keyword>
<evidence type="ECO:0000256" key="10">
    <source>
        <dbReference type="ARBA" id="ARBA00023002"/>
    </source>
</evidence>
<keyword evidence="6" id="KW-0812">Transmembrane</keyword>
<dbReference type="Gene3D" id="2.40.30.10">
    <property type="entry name" value="Translation factors"/>
    <property type="match status" value="1"/>
</dbReference>
<dbReference type="Gene3D" id="3.40.50.80">
    <property type="entry name" value="Nucleotide-binding domain of ferredoxin-NADP reductase (FNR) module"/>
    <property type="match status" value="1"/>
</dbReference>
<dbReference type="GO" id="GO:0005783">
    <property type="term" value="C:endoplasmic reticulum"/>
    <property type="evidence" value="ECO:0007669"/>
    <property type="project" value="TreeGrafter"/>
</dbReference>
<feature type="binding site" evidence="18">
    <location>
        <position position="132"/>
    </location>
    <ligand>
        <name>FAD</name>
        <dbReference type="ChEBI" id="CHEBI:57692"/>
    </ligand>
</feature>
<evidence type="ECO:0000256" key="3">
    <source>
        <dbReference type="ARBA" id="ARBA00005156"/>
    </source>
</evidence>
<dbReference type="GO" id="GO:0005741">
    <property type="term" value="C:mitochondrial outer membrane"/>
    <property type="evidence" value="ECO:0007669"/>
    <property type="project" value="UniProtKB-SubCell"/>
</dbReference>
<sequence length="260" mass="28965">MGKGQILHRDEFRDLQLVKKTRVSGNVSIYRLALPKPSDTLNLPIGQHISLRALLPGNPKPVIRSYTPISLPDAVGYMDLMVKTYPHGNMSKYLDTMQIGEKVEVRGPKGVMVYQPNMVRAIGMIAGGTGITPMLQIIRAITNNRPKANGKGDKTQIHLIYANVQYEDILLKDELDELVLKDENLNVHYVLNKPPKDWEGGIGYVTEDMVTKHLPTPSDDVKLLLCGPLPMVGAVKQFVESLGFHKARPVSKLEDQVFSF</sequence>
<dbReference type="Pfam" id="PF00175">
    <property type="entry name" value="NAD_binding_1"/>
    <property type="match status" value="1"/>
</dbReference>
<feature type="binding site" evidence="18">
    <location>
        <position position="64"/>
    </location>
    <ligand>
        <name>FAD</name>
        <dbReference type="ChEBI" id="CHEBI:57692"/>
    </ligand>
</feature>
<evidence type="ECO:0000256" key="9">
    <source>
        <dbReference type="ARBA" id="ARBA00022989"/>
    </source>
</evidence>
<evidence type="ECO:0000256" key="4">
    <source>
        <dbReference type="ARBA" id="ARBA00006105"/>
    </source>
</evidence>
<dbReference type="PRINTS" id="PR00371">
    <property type="entry name" value="FPNCR"/>
</dbReference>
<dbReference type="InterPro" id="IPR039261">
    <property type="entry name" value="FNR_nucleotide-bd"/>
</dbReference>
<keyword evidence="11 19" id="KW-0520">NAD</keyword>
<feature type="binding site" evidence="18">
    <location>
        <position position="83"/>
    </location>
    <ligand>
        <name>FAD</name>
        <dbReference type="ChEBI" id="CHEBI:57692"/>
    </ligand>
</feature>
<dbReference type="CDD" id="cd06183">
    <property type="entry name" value="cyt_b5_reduct_like"/>
    <property type="match status" value="1"/>
</dbReference>
<dbReference type="InterPro" id="IPR017938">
    <property type="entry name" value="Riboflavin_synthase-like_b-brl"/>
</dbReference>
<dbReference type="AlphaFoldDB" id="A0A9N9YQU2"/>
<comment type="function">
    <text evidence="14">NADH-dependent reductase for DPH3 and cytochrome b5. Required for the first step of diphthamide biosynthesis, a post-translational modification of histidine which occurs in elongation factor 2. DPH1 and DPH2 transfer a 3-amino-3-carboxypropyl (ACP) group from S-adenosyl-L-methionine (SAM) to a histidine residue, the reaction is assisted by a reduction system comprising DPH3 and a NADH-dependent reductase, predominantly CBR1. By reducing DPH3, also involved in the formation of the tRNA wobble base modification mcm5s 2U (5-methoxycarbonylmethyl-2-thiouridine), mediated by the elongator complex. The cytochrome b5/NADH cytochrome b5 reductase electron transfer system supports the catalytic activity of several sterol biosynthetic enzymes.</text>
</comment>
<evidence type="ECO:0000256" key="8">
    <source>
        <dbReference type="ARBA" id="ARBA00022827"/>
    </source>
</evidence>
<organism evidence="21 22">
    <name type="scientific">Clonostachys rhizophaga</name>
    <dbReference type="NCBI Taxonomy" id="160324"/>
    <lineage>
        <taxon>Eukaryota</taxon>
        <taxon>Fungi</taxon>
        <taxon>Dikarya</taxon>
        <taxon>Ascomycota</taxon>
        <taxon>Pezizomycotina</taxon>
        <taxon>Sordariomycetes</taxon>
        <taxon>Hypocreomycetidae</taxon>
        <taxon>Hypocreales</taxon>
        <taxon>Bionectriaceae</taxon>
        <taxon>Clonostachys</taxon>
    </lineage>
</organism>
<evidence type="ECO:0000256" key="1">
    <source>
        <dbReference type="ARBA" id="ARBA00001974"/>
    </source>
</evidence>
<comment type="pathway">
    <text evidence="3">Protein modification; peptidyl-diphthamide biosynthesis.</text>
</comment>
<dbReference type="PRINTS" id="PR00406">
    <property type="entry name" value="CYTB5RDTASE"/>
</dbReference>
<dbReference type="FunFam" id="3.40.50.80:FF:000019">
    <property type="entry name" value="NADH-cytochrome b5 reductase"/>
    <property type="match status" value="1"/>
</dbReference>
<comment type="cofactor">
    <cofactor evidence="1 18 19">
        <name>FAD</name>
        <dbReference type="ChEBI" id="CHEBI:57692"/>
    </cofactor>
</comment>
<dbReference type="PANTHER" id="PTHR19370:SF184">
    <property type="entry name" value="NADH-CYTOCHROME B5 REDUCTASE-LIKE"/>
    <property type="match status" value="1"/>
</dbReference>
<keyword evidence="22" id="KW-1185">Reference proteome</keyword>
<evidence type="ECO:0000256" key="18">
    <source>
        <dbReference type="PIRSR" id="PIRSR601834-1"/>
    </source>
</evidence>
<dbReference type="EMBL" id="CABFNQ020000747">
    <property type="protein sequence ID" value="CAH0033268.1"/>
    <property type="molecule type" value="Genomic_DNA"/>
</dbReference>
<comment type="catalytic activity">
    <reaction evidence="16 19">
        <text>2 Fe(III)-[cytochrome b5] + NADH = 2 Fe(II)-[cytochrome b5] + NAD(+) + H(+)</text>
        <dbReference type="Rhea" id="RHEA:46680"/>
        <dbReference type="Rhea" id="RHEA-COMP:10438"/>
        <dbReference type="Rhea" id="RHEA-COMP:10439"/>
        <dbReference type="ChEBI" id="CHEBI:15378"/>
        <dbReference type="ChEBI" id="CHEBI:29033"/>
        <dbReference type="ChEBI" id="CHEBI:29034"/>
        <dbReference type="ChEBI" id="CHEBI:57540"/>
        <dbReference type="ChEBI" id="CHEBI:57945"/>
        <dbReference type="EC" id="1.6.2.2"/>
    </reaction>
</comment>
<keyword evidence="12" id="KW-0496">Mitochondrion</keyword>
<dbReference type="Proteomes" id="UP000696573">
    <property type="component" value="Unassembled WGS sequence"/>
</dbReference>
<feature type="binding site" evidence="18">
    <location>
        <position position="66"/>
    </location>
    <ligand>
        <name>FAD</name>
        <dbReference type="ChEBI" id="CHEBI:57692"/>
    </ligand>
</feature>
<evidence type="ECO:0000256" key="2">
    <source>
        <dbReference type="ARBA" id="ARBA00004572"/>
    </source>
</evidence>
<evidence type="ECO:0000256" key="19">
    <source>
        <dbReference type="RuleBase" id="RU361226"/>
    </source>
</evidence>
<dbReference type="InterPro" id="IPR001433">
    <property type="entry name" value="OxRdtase_FAD/NAD-bd"/>
</dbReference>
<feature type="domain" description="FAD-binding FR-type" evidence="20">
    <location>
        <begin position="10"/>
        <end position="115"/>
    </location>
</feature>
<accession>A0A9N9YQU2</accession>
<keyword evidence="10 19" id="KW-0560">Oxidoreductase</keyword>
<evidence type="ECO:0000256" key="15">
    <source>
        <dbReference type="ARBA" id="ARBA00038836"/>
    </source>
</evidence>
<comment type="caution">
    <text evidence="21">The sequence shown here is derived from an EMBL/GenBank/DDBJ whole genome shotgun (WGS) entry which is preliminary data.</text>
</comment>
<keyword evidence="9" id="KW-1133">Transmembrane helix</keyword>
<evidence type="ECO:0000256" key="6">
    <source>
        <dbReference type="ARBA" id="ARBA00022692"/>
    </source>
</evidence>
<dbReference type="Pfam" id="PF00970">
    <property type="entry name" value="FAD_binding_6"/>
    <property type="match status" value="1"/>
</dbReference>
<feature type="binding site" evidence="18">
    <location>
        <position position="90"/>
    </location>
    <ligand>
        <name>FAD</name>
        <dbReference type="ChEBI" id="CHEBI:57692"/>
    </ligand>
</feature>
<name>A0A9N9YQU2_9HYPO</name>
<evidence type="ECO:0000256" key="11">
    <source>
        <dbReference type="ARBA" id="ARBA00023027"/>
    </source>
</evidence>
<evidence type="ECO:0000256" key="16">
    <source>
        <dbReference type="ARBA" id="ARBA00047682"/>
    </source>
</evidence>
<keyword evidence="5 18" id="KW-0285">Flavoprotein</keyword>
<gene>
    <name evidence="21" type="ORF">CRHIZ90672A_00008629</name>
</gene>
<feature type="binding site" evidence="18">
    <location>
        <position position="91"/>
    </location>
    <ligand>
        <name>FAD</name>
        <dbReference type="ChEBI" id="CHEBI:57692"/>
    </ligand>
</feature>
<comment type="subcellular location">
    <subcellularLocation>
        <location evidence="2">Mitochondrion outer membrane</location>
        <topology evidence="2">Single-pass membrane protein</topology>
    </subcellularLocation>
</comment>
<dbReference type="InterPro" id="IPR017927">
    <property type="entry name" value="FAD-bd_FR_type"/>
</dbReference>
<dbReference type="SUPFAM" id="SSF52343">
    <property type="entry name" value="Ferredoxin reductase-like, C-terminal NADP-linked domain"/>
    <property type="match status" value="1"/>
</dbReference>
<proteinExistence type="inferred from homology"/>
<protein>
    <recommendedName>
        <fullName evidence="19">NADH-cytochrome b5 reductase</fullName>
        <ecNumber evidence="19">1.6.2.2</ecNumber>
    </recommendedName>
</protein>